<name>A0A9W7THC0_TRIRA</name>
<gene>
    <name evidence="2" type="ORF">IRJ41_015815</name>
</gene>
<feature type="signal peptide" evidence="1">
    <location>
        <begin position="1"/>
        <end position="27"/>
    </location>
</feature>
<comment type="caution">
    <text evidence="2">The sequence shown here is derived from an EMBL/GenBank/DDBJ whole genome shotgun (WGS) entry which is preliminary data.</text>
</comment>
<evidence type="ECO:0000256" key="1">
    <source>
        <dbReference type="SAM" id="SignalP"/>
    </source>
</evidence>
<keyword evidence="3" id="KW-1185">Reference proteome</keyword>
<evidence type="ECO:0000313" key="2">
    <source>
        <dbReference type="EMBL" id="KAI7798775.1"/>
    </source>
</evidence>
<sequence length="201" mass="23528">MARIPHPCATISACLAGALLLLPLCLGDHYEFDYDSSEYSDNSTIAYSFFSNGSTEELEKFLLGGGTDTGGDTSVTETDESVREVKPTETTFSVMNRTTIEDTQHFTEHYHTSKEKSQRRKSRWTDNLDLQYRQTRIHVHTHKELKQRQYRVESIHDQPQQRKLFMKKDTFFRLFRRKIEHKKHAGLNEWNRACDYEMGLI</sequence>
<dbReference type="Proteomes" id="UP001059041">
    <property type="component" value="Linkage Group LG16"/>
</dbReference>
<organism evidence="2 3">
    <name type="scientific">Triplophysa rosa</name>
    <name type="common">Cave loach</name>
    <dbReference type="NCBI Taxonomy" id="992332"/>
    <lineage>
        <taxon>Eukaryota</taxon>
        <taxon>Metazoa</taxon>
        <taxon>Chordata</taxon>
        <taxon>Craniata</taxon>
        <taxon>Vertebrata</taxon>
        <taxon>Euteleostomi</taxon>
        <taxon>Actinopterygii</taxon>
        <taxon>Neopterygii</taxon>
        <taxon>Teleostei</taxon>
        <taxon>Ostariophysi</taxon>
        <taxon>Cypriniformes</taxon>
        <taxon>Nemacheilidae</taxon>
        <taxon>Triplophysa</taxon>
    </lineage>
</organism>
<dbReference type="AlphaFoldDB" id="A0A9W7THC0"/>
<reference evidence="2" key="1">
    <citation type="submission" date="2021-02" db="EMBL/GenBank/DDBJ databases">
        <title>Comparative genomics reveals that relaxation of natural selection precedes convergent phenotypic evolution of cavefish.</title>
        <authorList>
            <person name="Peng Z."/>
        </authorList>
    </citation>
    <scope>NUCLEOTIDE SEQUENCE</scope>
    <source>
        <tissue evidence="2">Muscle</tissue>
    </source>
</reference>
<evidence type="ECO:0000313" key="3">
    <source>
        <dbReference type="Proteomes" id="UP001059041"/>
    </source>
</evidence>
<protein>
    <submittedName>
        <fullName evidence="2">Uncharacterized protein</fullName>
    </submittedName>
</protein>
<accession>A0A9W7THC0</accession>
<dbReference type="EMBL" id="JAFHDT010000016">
    <property type="protein sequence ID" value="KAI7798775.1"/>
    <property type="molecule type" value="Genomic_DNA"/>
</dbReference>
<feature type="chain" id="PRO_5040834770" evidence="1">
    <location>
        <begin position="28"/>
        <end position="201"/>
    </location>
</feature>
<keyword evidence="1" id="KW-0732">Signal</keyword>
<proteinExistence type="predicted"/>